<evidence type="ECO:0000313" key="2">
    <source>
        <dbReference type="Proteomes" id="UP000306888"/>
    </source>
</evidence>
<gene>
    <name evidence="1" type="ORF">E5347_12255</name>
</gene>
<dbReference type="OrthoDB" id="1953676at2"/>
<evidence type="ECO:0000313" key="1">
    <source>
        <dbReference type="EMBL" id="TGY41496.1"/>
    </source>
</evidence>
<dbReference type="AlphaFoldDB" id="A0A4S2DHD2"/>
<dbReference type="EMBL" id="SRYR01000007">
    <property type="protein sequence ID" value="TGY41496.1"/>
    <property type="molecule type" value="Genomic_DNA"/>
</dbReference>
<organism evidence="1 2">
    <name type="scientific">Clostridium sartagoforme</name>
    <dbReference type="NCBI Taxonomy" id="84031"/>
    <lineage>
        <taxon>Bacteria</taxon>
        <taxon>Bacillati</taxon>
        <taxon>Bacillota</taxon>
        <taxon>Clostridia</taxon>
        <taxon>Eubacteriales</taxon>
        <taxon>Clostridiaceae</taxon>
        <taxon>Clostridium</taxon>
    </lineage>
</organism>
<dbReference type="RefSeq" id="WP_136007517.1">
    <property type="nucleotide sequence ID" value="NZ_SRYR01000007.1"/>
</dbReference>
<reference evidence="1 2" key="1">
    <citation type="submission" date="2019-04" db="EMBL/GenBank/DDBJ databases">
        <title>Microbes associate with the intestines of laboratory mice.</title>
        <authorList>
            <person name="Navarre W."/>
            <person name="Wong E."/>
            <person name="Huang K."/>
            <person name="Tropini C."/>
            <person name="Ng K."/>
            <person name="Yu B."/>
        </authorList>
    </citation>
    <scope>NUCLEOTIDE SEQUENCE [LARGE SCALE GENOMIC DNA]</scope>
    <source>
        <strain evidence="1 2">NM50_B9-20</strain>
    </source>
</reference>
<keyword evidence="2" id="KW-1185">Reference proteome</keyword>
<comment type="caution">
    <text evidence="1">The sequence shown here is derived from an EMBL/GenBank/DDBJ whole genome shotgun (WGS) entry which is preliminary data.</text>
</comment>
<accession>A0A4S2DHD2</accession>
<name>A0A4S2DHD2_9CLOT</name>
<sequence length="137" mass="15714">MIQVFCAKRGSGKSKKLIEMANEVSINSKGDTVYIDDDSRRMMQLNKKIRFVDTEELDIVDCDSFYGLLCGVVSQNYDVENIYIDALSNIINKNIAESITLFKKIKEFSQRFNVNLFINLNCECLEELPDFIKSYAA</sequence>
<proteinExistence type="predicted"/>
<dbReference type="Proteomes" id="UP000306888">
    <property type="component" value="Unassembled WGS sequence"/>
</dbReference>
<protein>
    <recommendedName>
        <fullName evidence="3">Twitching motility protein PilT</fullName>
    </recommendedName>
</protein>
<evidence type="ECO:0008006" key="3">
    <source>
        <dbReference type="Google" id="ProtNLM"/>
    </source>
</evidence>